<dbReference type="Pfam" id="PF10502">
    <property type="entry name" value="Peptidase_S26"/>
    <property type="match status" value="1"/>
</dbReference>
<evidence type="ECO:0000256" key="1">
    <source>
        <dbReference type="ARBA" id="ARBA00000677"/>
    </source>
</evidence>
<dbReference type="Gene3D" id="2.10.109.10">
    <property type="entry name" value="Umud Fragment, subunit A"/>
    <property type="match status" value="1"/>
</dbReference>
<comment type="catalytic activity">
    <reaction evidence="1 6">
        <text>Cleavage of hydrophobic, N-terminal signal or leader sequences from secreted and periplasmic proteins.</text>
        <dbReference type="EC" id="3.4.21.89"/>
    </reaction>
</comment>
<evidence type="ECO:0000256" key="3">
    <source>
        <dbReference type="ARBA" id="ARBA00009370"/>
    </source>
</evidence>
<evidence type="ECO:0000256" key="7">
    <source>
        <dbReference type="SAM" id="MobiDB-lite"/>
    </source>
</evidence>
<comment type="subcellular location">
    <subcellularLocation>
        <location evidence="2">Cell membrane</location>
        <topology evidence="2">Single-pass type II membrane protein</topology>
    </subcellularLocation>
    <subcellularLocation>
        <location evidence="6">Membrane</location>
        <topology evidence="6">Single-pass type II membrane protein</topology>
    </subcellularLocation>
</comment>
<dbReference type="CDD" id="cd06530">
    <property type="entry name" value="S26_SPase_I"/>
    <property type="match status" value="1"/>
</dbReference>
<protein>
    <recommendedName>
        <fullName evidence="4 6">Signal peptidase I</fullName>
        <ecNumber evidence="4 6">3.4.21.89</ecNumber>
    </recommendedName>
</protein>
<dbReference type="EMBL" id="BAAAPZ010000006">
    <property type="protein sequence ID" value="GAA2097369.1"/>
    <property type="molecule type" value="Genomic_DNA"/>
</dbReference>
<dbReference type="PROSITE" id="PS00761">
    <property type="entry name" value="SPASE_I_3"/>
    <property type="match status" value="1"/>
</dbReference>
<dbReference type="InterPro" id="IPR036286">
    <property type="entry name" value="LexA/Signal_pep-like_sf"/>
</dbReference>
<feature type="domain" description="Peptidase S26" evidence="8">
    <location>
        <begin position="31"/>
        <end position="246"/>
    </location>
</feature>
<name>A0ABP5IB34_9MICO</name>
<dbReference type="InterPro" id="IPR019758">
    <property type="entry name" value="Pept_S26A_signal_pept_1_CS"/>
</dbReference>
<evidence type="ECO:0000313" key="9">
    <source>
        <dbReference type="EMBL" id="GAA2097369.1"/>
    </source>
</evidence>
<evidence type="ECO:0000259" key="8">
    <source>
        <dbReference type="Pfam" id="PF10502"/>
    </source>
</evidence>
<organism evidence="9 10">
    <name type="scientific">Brevibacterium salitolerans</name>
    <dbReference type="NCBI Taxonomy" id="1403566"/>
    <lineage>
        <taxon>Bacteria</taxon>
        <taxon>Bacillati</taxon>
        <taxon>Actinomycetota</taxon>
        <taxon>Actinomycetes</taxon>
        <taxon>Micrococcales</taxon>
        <taxon>Brevibacteriaceae</taxon>
        <taxon>Brevibacterium</taxon>
    </lineage>
</organism>
<reference evidence="10" key="1">
    <citation type="journal article" date="2019" name="Int. J. Syst. Evol. Microbiol.">
        <title>The Global Catalogue of Microorganisms (GCM) 10K type strain sequencing project: providing services to taxonomists for standard genome sequencing and annotation.</title>
        <authorList>
            <consortium name="The Broad Institute Genomics Platform"/>
            <consortium name="The Broad Institute Genome Sequencing Center for Infectious Disease"/>
            <person name="Wu L."/>
            <person name="Ma J."/>
        </authorList>
    </citation>
    <scope>NUCLEOTIDE SEQUENCE [LARGE SCALE GENOMIC DNA]</scope>
    <source>
        <strain evidence="10">JCM 15900</strain>
    </source>
</reference>
<accession>A0ABP5IB34</accession>
<dbReference type="EC" id="3.4.21.89" evidence="4 6"/>
<evidence type="ECO:0000256" key="4">
    <source>
        <dbReference type="ARBA" id="ARBA00013208"/>
    </source>
</evidence>
<comment type="caution">
    <text evidence="9">The sequence shown here is derived from an EMBL/GenBank/DDBJ whole genome shotgun (WGS) entry which is preliminary data.</text>
</comment>
<dbReference type="SUPFAM" id="SSF51306">
    <property type="entry name" value="LexA/Signal peptidase"/>
    <property type="match status" value="1"/>
</dbReference>
<evidence type="ECO:0000313" key="10">
    <source>
        <dbReference type="Proteomes" id="UP001500984"/>
    </source>
</evidence>
<gene>
    <name evidence="9" type="ORF">GCM10009823_18040</name>
</gene>
<dbReference type="InterPro" id="IPR019533">
    <property type="entry name" value="Peptidase_S26"/>
</dbReference>
<evidence type="ECO:0000256" key="5">
    <source>
        <dbReference type="ARBA" id="ARBA00022801"/>
    </source>
</evidence>
<dbReference type="PANTHER" id="PTHR43390:SF1">
    <property type="entry name" value="CHLOROPLAST PROCESSING PEPTIDASE"/>
    <property type="match status" value="1"/>
</dbReference>
<feature type="region of interest" description="Disordered" evidence="7">
    <location>
        <begin position="1"/>
        <end position="22"/>
    </location>
</feature>
<evidence type="ECO:0000256" key="6">
    <source>
        <dbReference type="RuleBase" id="RU362042"/>
    </source>
</evidence>
<dbReference type="Proteomes" id="UP001500984">
    <property type="component" value="Unassembled WGS sequence"/>
</dbReference>
<dbReference type="PRINTS" id="PR00727">
    <property type="entry name" value="LEADERPTASE"/>
</dbReference>
<keyword evidence="5 6" id="KW-0378">Hydrolase</keyword>
<comment type="similarity">
    <text evidence="3 6">Belongs to the peptidase S26 family.</text>
</comment>
<evidence type="ECO:0000256" key="2">
    <source>
        <dbReference type="ARBA" id="ARBA00004401"/>
    </source>
</evidence>
<sequence>MSEDTHAQAHGATAPRPPLPRRIAGHPLTHLAAALLVLGLVQAFLVKQFQVPSGSMEQTLQVGDRILVNRLAYAGPWADGTPENGDVVVFHTQEDLWPSNTPAPEASLTHSAKQQVKRVAGDWLGIGPGTKHMLVKRVIGTPGQTVECCDAEGRLLVDGQPLDEPYVFDDLPFEAGRMDCETEARSQRCFAPVTVPEDRLLMLGDHRGNSSDGITQCRSAAAEPAGDCVRWVRTEDVTGEAFSIIWPLGRFGGVDG</sequence>
<keyword evidence="6" id="KW-0645">Protease</keyword>
<proteinExistence type="inferred from homology"/>
<dbReference type="PANTHER" id="PTHR43390">
    <property type="entry name" value="SIGNAL PEPTIDASE I"/>
    <property type="match status" value="1"/>
</dbReference>
<dbReference type="InterPro" id="IPR000223">
    <property type="entry name" value="Pept_S26A_signal_pept_1"/>
</dbReference>
<dbReference type="NCBIfam" id="TIGR02227">
    <property type="entry name" value="sigpep_I_bact"/>
    <property type="match status" value="1"/>
</dbReference>
<keyword evidence="10" id="KW-1185">Reference proteome</keyword>
<dbReference type="RefSeq" id="WP_344336937.1">
    <property type="nucleotide sequence ID" value="NZ_BAAAPZ010000006.1"/>
</dbReference>